<evidence type="ECO:0000313" key="2">
    <source>
        <dbReference type="EMBL" id="VAX21657.1"/>
    </source>
</evidence>
<evidence type="ECO:0008006" key="3">
    <source>
        <dbReference type="Google" id="ProtNLM"/>
    </source>
</evidence>
<reference evidence="2" key="1">
    <citation type="submission" date="2018-06" db="EMBL/GenBank/DDBJ databases">
        <authorList>
            <person name="Zhirakovskaya E."/>
        </authorList>
    </citation>
    <scope>NUCLEOTIDE SEQUENCE</scope>
</reference>
<accession>A0A3B1CYC2</accession>
<keyword evidence="1" id="KW-1133">Transmembrane helix</keyword>
<dbReference type="InterPro" id="IPR012667">
    <property type="entry name" value="CbtB_put"/>
</dbReference>
<keyword evidence="1" id="KW-0472">Membrane</keyword>
<feature type="transmembrane region" description="Helical" evidence="1">
    <location>
        <begin position="15"/>
        <end position="36"/>
    </location>
</feature>
<dbReference type="AlphaFoldDB" id="A0A3B1CYC2"/>
<dbReference type="EMBL" id="UOGC01000123">
    <property type="protein sequence ID" value="VAX21657.1"/>
    <property type="molecule type" value="Genomic_DNA"/>
</dbReference>
<organism evidence="2">
    <name type="scientific">hydrothermal vent metagenome</name>
    <dbReference type="NCBI Taxonomy" id="652676"/>
    <lineage>
        <taxon>unclassified sequences</taxon>
        <taxon>metagenomes</taxon>
        <taxon>ecological metagenomes</taxon>
    </lineage>
</organism>
<proteinExistence type="predicted"/>
<protein>
    <recommendedName>
        <fullName evidence="3">Cobalt transporter subunit CbtB</fullName>
    </recommendedName>
</protein>
<keyword evidence="1" id="KW-0812">Transmembrane</keyword>
<dbReference type="Pfam" id="PF09489">
    <property type="entry name" value="CbtB"/>
    <property type="match status" value="1"/>
</dbReference>
<gene>
    <name evidence="2" type="ORF">MNBD_NITROSPINAE01-1290</name>
</gene>
<evidence type="ECO:0000256" key="1">
    <source>
        <dbReference type="SAM" id="Phobius"/>
    </source>
</evidence>
<sequence length="59" mass="6734">MENIIRQNRTSQVSIYVFAGIILSFTFMAITVAYGLDGIIMGVHDMFHDFRHVMGMPCH</sequence>
<name>A0A3B1CYC2_9ZZZZ</name>